<dbReference type="InterPro" id="IPR037764">
    <property type="entry name" value="CEBPZOS"/>
</dbReference>
<protein>
    <submittedName>
        <fullName evidence="3">Protein CEBPZOS-like</fullName>
    </submittedName>
</protein>
<dbReference type="InParanoid" id="A0A6P8TME5"/>
<keyword evidence="1" id="KW-1133">Transmembrane helix</keyword>
<sequence length="83" mass="9288">MPPNPASLAPLAKTLMKGVIVVELLGVFGAYGLFYKMNDSQDFRSTMNRRLPSVLEVYYQSNEWAGVYGVREKDLAAWSANQD</sequence>
<keyword evidence="2" id="KW-1185">Reference proteome</keyword>
<dbReference type="PANTHER" id="PTHR38001">
    <property type="entry name" value="PROTEIN CEBPZOS"/>
    <property type="match status" value="1"/>
</dbReference>
<evidence type="ECO:0000256" key="1">
    <source>
        <dbReference type="SAM" id="Phobius"/>
    </source>
</evidence>
<organism evidence="2 3">
    <name type="scientific">Gymnodraco acuticeps</name>
    <name type="common">Antarctic dragonfish</name>
    <dbReference type="NCBI Taxonomy" id="8218"/>
    <lineage>
        <taxon>Eukaryota</taxon>
        <taxon>Metazoa</taxon>
        <taxon>Chordata</taxon>
        <taxon>Craniata</taxon>
        <taxon>Vertebrata</taxon>
        <taxon>Euteleostomi</taxon>
        <taxon>Actinopterygii</taxon>
        <taxon>Neopterygii</taxon>
        <taxon>Teleostei</taxon>
        <taxon>Neoteleostei</taxon>
        <taxon>Acanthomorphata</taxon>
        <taxon>Eupercaria</taxon>
        <taxon>Perciformes</taxon>
        <taxon>Notothenioidei</taxon>
        <taxon>Bathydraconidae</taxon>
        <taxon>Gymnodraco</taxon>
    </lineage>
</organism>
<dbReference type="OrthoDB" id="5804148at2759"/>
<keyword evidence="1" id="KW-0812">Transmembrane</keyword>
<dbReference type="PANTHER" id="PTHR38001:SF1">
    <property type="entry name" value="PROTEIN CEBPZOS"/>
    <property type="match status" value="1"/>
</dbReference>
<dbReference type="GeneID" id="117537835"/>
<evidence type="ECO:0000313" key="2">
    <source>
        <dbReference type="Proteomes" id="UP000515161"/>
    </source>
</evidence>
<reference evidence="3" key="1">
    <citation type="submission" date="2025-08" db="UniProtKB">
        <authorList>
            <consortium name="RefSeq"/>
        </authorList>
    </citation>
    <scope>IDENTIFICATION</scope>
</reference>
<name>A0A6P8TME5_GYMAC</name>
<dbReference type="KEGG" id="gacu:117537835"/>
<dbReference type="AlphaFoldDB" id="A0A6P8TME5"/>
<proteinExistence type="predicted"/>
<keyword evidence="1" id="KW-0472">Membrane</keyword>
<dbReference type="RefSeq" id="XP_034059110.1">
    <property type="nucleotide sequence ID" value="XM_034203219.1"/>
</dbReference>
<accession>A0A6P8TME5</accession>
<gene>
    <name evidence="3" type="primary">LOC117537835</name>
</gene>
<dbReference type="Proteomes" id="UP000515161">
    <property type="component" value="Unplaced"/>
</dbReference>
<feature type="transmembrane region" description="Helical" evidence="1">
    <location>
        <begin position="15"/>
        <end position="34"/>
    </location>
</feature>
<evidence type="ECO:0000313" key="3">
    <source>
        <dbReference type="RefSeq" id="XP_034059110.1"/>
    </source>
</evidence>